<proteinExistence type="predicted"/>
<name>A0ABQ8D0A4_BRANA</name>
<dbReference type="EMBL" id="JAGKQM010000006">
    <property type="protein sequence ID" value="KAH0922462.1"/>
    <property type="molecule type" value="Genomic_DNA"/>
</dbReference>
<feature type="non-terminal residue" evidence="2">
    <location>
        <position position="1"/>
    </location>
</feature>
<protein>
    <submittedName>
        <fullName evidence="2">Uncharacterized protein</fullName>
    </submittedName>
</protein>
<evidence type="ECO:0000313" key="3">
    <source>
        <dbReference type="Proteomes" id="UP000824890"/>
    </source>
</evidence>
<dbReference type="Proteomes" id="UP000824890">
    <property type="component" value="Unassembled WGS sequence"/>
</dbReference>
<keyword evidence="3" id="KW-1185">Reference proteome</keyword>
<gene>
    <name evidence="2" type="ORF">HID58_022480</name>
</gene>
<organism evidence="2 3">
    <name type="scientific">Brassica napus</name>
    <name type="common">Rape</name>
    <dbReference type="NCBI Taxonomy" id="3708"/>
    <lineage>
        <taxon>Eukaryota</taxon>
        <taxon>Viridiplantae</taxon>
        <taxon>Streptophyta</taxon>
        <taxon>Embryophyta</taxon>
        <taxon>Tracheophyta</taxon>
        <taxon>Spermatophyta</taxon>
        <taxon>Magnoliopsida</taxon>
        <taxon>eudicotyledons</taxon>
        <taxon>Gunneridae</taxon>
        <taxon>Pentapetalae</taxon>
        <taxon>rosids</taxon>
        <taxon>malvids</taxon>
        <taxon>Brassicales</taxon>
        <taxon>Brassicaceae</taxon>
        <taxon>Brassiceae</taxon>
        <taxon>Brassica</taxon>
    </lineage>
</organism>
<evidence type="ECO:0000256" key="1">
    <source>
        <dbReference type="SAM" id="MobiDB-lite"/>
    </source>
</evidence>
<evidence type="ECO:0000313" key="2">
    <source>
        <dbReference type="EMBL" id="KAH0922462.1"/>
    </source>
</evidence>
<feature type="region of interest" description="Disordered" evidence="1">
    <location>
        <begin position="135"/>
        <end position="155"/>
    </location>
</feature>
<reference evidence="2 3" key="1">
    <citation type="submission" date="2021-05" db="EMBL/GenBank/DDBJ databases">
        <title>Genome Assembly of Synthetic Allotetraploid Brassica napus Reveals Homoeologous Exchanges between Subgenomes.</title>
        <authorList>
            <person name="Davis J.T."/>
        </authorList>
    </citation>
    <scope>NUCLEOTIDE SEQUENCE [LARGE SCALE GENOMIC DNA]</scope>
    <source>
        <strain evidence="3">cv. Da-Ae</strain>
        <tissue evidence="2">Seedling</tissue>
    </source>
</reference>
<accession>A0ABQ8D0A4</accession>
<comment type="caution">
    <text evidence="2">The sequence shown here is derived from an EMBL/GenBank/DDBJ whole genome shotgun (WGS) entry which is preliminary data.</text>
</comment>
<sequence>KGEKSCLIKNKSYIKVELMMHVRHTKMSILTGQQFDSNRSYVAGRAINCMDDLEKRGCIVNNIMSIRYYVSTQLKQLNFKKKMMKLRWLILMKRYLSAIEKAKRFKHNLLKRRKLSKIEYPTMYSINLSIIKKRKKPKHSAKITAPTTPSPKVRK</sequence>